<protein>
    <submittedName>
        <fullName evidence="7">Peptide/nickel transport system permease protein</fullName>
    </submittedName>
</protein>
<dbReference type="InterPro" id="IPR035906">
    <property type="entry name" value="MetI-like_sf"/>
</dbReference>
<dbReference type="PROSITE" id="PS50928">
    <property type="entry name" value="ABC_TM1"/>
    <property type="match status" value="1"/>
</dbReference>
<dbReference type="CDD" id="cd06261">
    <property type="entry name" value="TM_PBP2"/>
    <property type="match status" value="1"/>
</dbReference>
<dbReference type="Pfam" id="PF12911">
    <property type="entry name" value="OppC_N"/>
    <property type="match status" value="1"/>
</dbReference>
<dbReference type="InterPro" id="IPR025966">
    <property type="entry name" value="OppC_N"/>
</dbReference>
<name>A0A841R7U8_9SPIO</name>
<feature type="domain" description="ABC transmembrane type-1" evidence="6">
    <location>
        <begin position="260"/>
        <end position="456"/>
    </location>
</feature>
<evidence type="ECO:0000256" key="2">
    <source>
        <dbReference type="ARBA" id="ARBA00022692"/>
    </source>
</evidence>
<evidence type="ECO:0000313" key="8">
    <source>
        <dbReference type="Proteomes" id="UP000587760"/>
    </source>
</evidence>
<evidence type="ECO:0000259" key="6">
    <source>
        <dbReference type="PROSITE" id="PS50928"/>
    </source>
</evidence>
<comment type="caution">
    <text evidence="7">The sequence shown here is derived from an EMBL/GenBank/DDBJ whole genome shotgun (WGS) entry which is preliminary data.</text>
</comment>
<feature type="transmembrane region" description="Helical" evidence="5">
    <location>
        <begin position="38"/>
        <end position="56"/>
    </location>
</feature>
<dbReference type="RefSeq" id="WP_184747606.1">
    <property type="nucleotide sequence ID" value="NZ_JACHGJ010000006.1"/>
</dbReference>
<dbReference type="PANTHER" id="PTHR43839:SF1">
    <property type="entry name" value="OPPC IN A BINDING PROTEIN-DEPENDENT TRANSPORT SYSTEM"/>
    <property type="match status" value="1"/>
</dbReference>
<dbReference type="InterPro" id="IPR000515">
    <property type="entry name" value="MetI-like"/>
</dbReference>
<dbReference type="EMBL" id="JACHGJ010000006">
    <property type="protein sequence ID" value="MBB6481354.1"/>
    <property type="molecule type" value="Genomic_DNA"/>
</dbReference>
<reference evidence="7 8" key="1">
    <citation type="submission" date="2020-08" db="EMBL/GenBank/DDBJ databases">
        <title>Genomic Encyclopedia of Type Strains, Phase IV (KMG-IV): sequencing the most valuable type-strain genomes for metagenomic binning, comparative biology and taxonomic classification.</title>
        <authorList>
            <person name="Goeker M."/>
        </authorList>
    </citation>
    <scope>NUCLEOTIDE SEQUENCE [LARGE SCALE GENOMIC DNA]</scope>
    <source>
        <strain evidence="7 8">DSM 2461</strain>
    </source>
</reference>
<dbReference type="AlphaFoldDB" id="A0A841R7U8"/>
<feature type="transmembrane region" description="Helical" evidence="5">
    <location>
        <begin position="262"/>
        <end position="288"/>
    </location>
</feature>
<dbReference type="Pfam" id="PF00528">
    <property type="entry name" value="BPD_transp_1"/>
    <property type="match status" value="1"/>
</dbReference>
<feature type="transmembrane region" description="Helical" evidence="5">
    <location>
        <begin position="435"/>
        <end position="455"/>
    </location>
</feature>
<evidence type="ECO:0000256" key="1">
    <source>
        <dbReference type="ARBA" id="ARBA00004651"/>
    </source>
</evidence>
<dbReference type="PANTHER" id="PTHR43839">
    <property type="entry name" value="OPPC IN A BINDING PROTEIN-DEPENDENT TRANSPORT SYSTEM"/>
    <property type="match status" value="1"/>
</dbReference>
<keyword evidence="8" id="KW-1185">Reference proteome</keyword>
<keyword evidence="5" id="KW-0813">Transport</keyword>
<comment type="subcellular location">
    <subcellularLocation>
        <location evidence="1 5">Cell membrane</location>
        <topology evidence="1 5">Multi-pass membrane protein</topology>
    </subcellularLocation>
</comment>
<evidence type="ECO:0000313" key="7">
    <source>
        <dbReference type="EMBL" id="MBB6481354.1"/>
    </source>
</evidence>
<keyword evidence="4 5" id="KW-0472">Membrane</keyword>
<proteinExistence type="inferred from homology"/>
<gene>
    <name evidence="7" type="ORF">HNR50_003034</name>
</gene>
<sequence length="469" mass="52341">MSDIKTDKNEQLELKEGLAHKEEGLWSVYLRRFKKHKLGNLGFIILAVFYTLALLADFASPYSMGWTDKMKSYHPPSKIYWTYNDGEKTRFKPYVYEQKIVNIAFKKYGVIAPYSMRAISIETIPGKAELRSIANQKDYNERKNTIVTEVASFYGISSTGEVAGRLEAAIAELEKSSDPDASMIFNIGTKEVNGKEESLDIHLVKGNKNFISFFNRGIPYEFLGLFKTDIHFFGSETGGFFLFGGDALGRDLLSRLLHGSRISLTVGIVGSIISFIIGLIIGGISGFFGGWVDSVLMRFTEVVISFPSIYLLFTLRSSLPSGLNSIQIYMLIIIILAFVSWASLARIIRGMVLSLRNEDYVLSAKTMGLSDIKIIVKHILPNTVSFVIVQLTLSIPGYILGESALSLLGLGITEPQSSWGNMLSVARNYRVVQDFPWILIPGFTIFLSIMAWNFFGDGVRDAVDPKSKH</sequence>
<dbReference type="SUPFAM" id="SSF161098">
    <property type="entry name" value="MetI-like"/>
    <property type="match status" value="1"/>
</dbReference>
<evidence type="ECO:0000256" key="3">
    <source>
        <dbReference type="ARBA" id="ARBA00022989"/>
    </source>
</evidence>
<dbReference type="Gene3D" id="1.10.3720.10">
    <property type="entry name" value="MetI-like"/>
    <property type="match status" value="1"/>
</dbReference>
<organism evidence="7 8">
    <name type="scientific">Spirochaeta isovalerica</name>
    <dbReference type="NCBI Taxonomy" id="150"/>
    <lineage>
        <taxon>Bacteria</taxon>
        <taxon>Pseudomonadati</taxon>
        <taxon>Spirochaetota</taxon>
        <taxon>Spirochaetia</taxon>
        <taxon>Spirochaetales</taxon>
        <taxon>Spirochaetaceae</taxon>
        <taxon>Spirochaeta</taxon>
    </lineage>
</organism>
<dbReference type="GO" id="GO:0005886">
    <property type="term" value="C:plasma membrane"/>
    <property type="evidence" value="ECO:0007669"/>
    <property type="project" value="UniProtKB-SubCell"/>
</dbReference>
<feature type="transmembrane region" description="Helical" evidence="5">
    <location>
        <begin position="295"/>
        <end position="314"/>
    </location>
</feature>
<dbReference type="Proteomes" id="UP000587760">
    <property type="component" value="Unassembled WGS sequence"/>
</dbReference>
<evidence type="ECO:0000256" key="4">
    <source>
        <dbReference type="ARBA" id="ARBA00023136"/>
    </source>
</evidence>
<accession>A0A841R7U8</accession>
<feature type="transmembrane region" description="Helical" evidence="5">
    <location>
        <begin position="326"/>
        <end position="348"/>
    </location>
</feature>
<keyword evidence="3 5" id="KW-1133">Transmembrane helix</keyword>
<dbReference type="GO" id="GO:0055085">
    <property type="term" value="P:transmembrane transport"/>
    <property type="evidence" value="ECO:0007669"/>
    <property type="project" value="InterPro"/>
</dbReference>
<feature type="transmembrane region" description="Helical" evidence="5">
    <location>
        <begin position="379"/>
        <end position="400"/>
    </location>
</feature>
<comment type="similarity">
    <text evidence="5">Belongs to the binding-protein-dependent transport system permease family.</text>
</comment>
<keyword evidence="2 5" id="KW-0812">Transmembrane</keyword>
<evidence type="ECO:0000256" key="5">
    <source>
        <dbReference type="RuleBase" id="RU363032"/>
    </source>
</evidence>